<dbReference type="PANTHER" id="PTHR21137">
    <property type="entry name" value="ODORANT RECEPTOR"/>
    <property type="match status" value="1"/>
</dbReference>
<evidence type="ECO:0000256" key="9">
    <source>
        <dbReference type="ARBA" id="ARBA00023224"/>
    </source>
</evidence>
<reference evidence="11" key="1">
    <citation type="journal article" date="2023" name="G3 (Bethesda)">
        <title>Whole genome assemblies of Zophobas morio and Tenebrio molitor.</title>
        <authorList>
            <person name="Kaur S."/>
            <person name="Stinson S.A."/>
            <person name="diCenzo G.C."/>
        </authorList>
    </citation>
    <scope>NUCLEOTIDE SEQUENCE</scope>
    <source>
        <strain evidence="11">QUZm001</strain>
    </source>
</reference>
<evidence type="ECO:0000256" key="6">
    <source>
        <dbReference type="ARBA" id="ARBA00022989"/>
    </source>
</evidence>
<feature type="transmembrane region" description="Helical" evidence="10">
    <location>
        <begin position="293"/>
        <end position="314"/>
    </location>
</feature>
<evidence type="ECO:0000313" key="11">
    <source>
        <dbReference type="EMBL" id="KAJ3656996.1"/>
    </source>
</evidence>
<feature type="transmembrane region" description="Helical" evidence="10">
    <location>
        <begin position="78"/>
        <end position="100"/>
    </location>
</feature>
<dbReference type="GO" id="GO:0004984">
    <property type="term" value="F:olfactory receptor activity"/>
    <property type="evidence" value="ECO:0007669"/>
    <property type="project" value="InterPro"/>
</dbReference>
<name>A0AA38IN79_9CUCU</name>
<organism evidence="11 12">
    <name type="scientific">Zophobas morio</name>
    <dbReference type="NCBI Taxonomy" id="2755281"/>
    <lineage>
        <taxon>Eukaryota</taxon>
        <taxon>Metazoa</taxon>
        <taxon>Ecdysozoa</taxon>
        <taxon>Arthropoda</taxon>
        <taxon>Hexapoda</taxon>
        <taxon>Insecta</taxon>
        <taxon>Pterygota</taxon>
        <taxon>Neoptera</taxon>
        <taxon>Endopterygota</taxon>
        <taxon>Coleoptera</taxon>
        <taxon>Polyphaga</taxon>
        <taxon>Cucujiformia</taxon>
        <taxon>Tenebrionidae</taxon>
        <taxon>Zophobas</taxon>
    </lineage>
</organism>
<comment type="similarity">
    <text evidence="10">Belongs to the insect chemoreceptor superfamily. Heteromeric odorant receptor channel (TC 1.A.69) family.</text>
</comment>
<dbReference type="GO" id="GO:0005549">
    <property type="term" value="F:odorant binding"/>
    <property type="evidence" value="ECO:0007669"/>
    <property type="project" value="InterPro"/>
</dbReference>
<evidence type="ECO:0000256" key="5">
    <source>
        <dbReference type="ARBA" id="ARBA00022725"/>
    </source>
</evidence>
<protein>
    <recommendedName>
        <fullName evidence="10">Odorant receptor</fullName>
    </recommendedName>
</protein>
<dbReference type="InterPro" id="IPR004117">
    <property type="entry name" value="7tm6_olfct_rcpt"/>
</dbReference>
<evidence type="ECO:0000256" key="8">
    <source>
        <dbReference type="ARBA" id="ARBA00023170"/>
    </source>
</evidence>
<feature type="transmembrane region" description="Helical" evidence="10">
    <location>
        <begin position="178"/>
        <end position="200"/>
    </location>
</feature>
<dbReference type="EMBL" id="JALNTZ010000004">
    <property type="protein sequence ID" value="KAJ3656996.1"/>
    <property type="molecule type" value="Genomic_DNA"/>
</dbReference>
<evidence type="ECO:0000256" key="7">
    <source>
        <dbReference type="ARBA" id="ARBA00023136"/>
    </source>
</evidence>
<evidence type="ECO:0000256" key="4">
    <source>
        <dbReference type="ARBA" id="ARBA00022692"/>
    </source>
</evidence>
<keyword evidence="9 10" id="KW-0807">Transducer</keyword>
<evidence type="ECO:0000256" key="1">
    <source>
        <dbReference type="ARBA" id="ARBA00004651"/>
    </source>
</evidence>
<keyword evidence="3 10" id="KW-0716">Sensory transduction</keyword>
<feature type="transmembrane region" description="Helical" evidence="10">
    <location>
        <begin position="128"/>
        <end position="149"/>
    </location>
</feature>
<keyword evidence="4 10" id="KW-0812">Transmembrane</keyword>
<sequence>MPKTDKNNPNFDFLEISDYPKDDYLKLVRFFCYDIFEITLIKILMVGTVYVSLLITLAQTYSFLQNFNIQYFIQYAPTYFVLQFVTVSCCGVLSLSTELFKMLKDLRMFVPKDKNHEIFKKMKNEAKIINFVVTALLVSGMISGFLILIPAENDEDLYFIYDLIRDYTIPAWKTPLSFIFSISAAFYAFVVLANLCQFIYGAYHIKYQIEITVNTIQKIHDLCETRDCNCEQHQDHVKDILKFGILSQTRLTDYGNKVIKTIWPEIVSYSLFGGLFFISMLFLMLTVEHNFLLYARIIPIYITGALTGISVITLGQNIEDSSVKSFNYLCTLKWYNWNKENKKIYLIMLSNQMVPFKIKFSEDIAINYTLGFMICRTVYSVVSVLIQMKNAKF</sequence>
<feature type="transmembrane region" description="Helical" evidence="10">
    <location>
        <begin position="266"/>
        <end position="287"/>
    </location>
</feature>
<dbReference type="AlphaFoldDB" id="A0AA38IN79"/>
<keyword evidence="7 10" id="KW-0472">Membrane</keyword>
<evidence type="ECO:0000256" key="3">
    <source>
        <dbReference type="ARBA" id="ARBA00022606"/>
    </source>
</evidence>
<keyword evidence="12" id="KW-1185">Reference proteome</keyword>
<accession>A0AA38IN79</accession>
<keyword evidence="5 10" id="KW-0552">Olfaction</keyword>
<dbReference type="PANTHER" id="PTHR21137:SF35">
    <property type="entry name" value="ODORANT RECEPTOR 19A-RELATED"/>
    <property type="match status" value="1"/>
</dbReference>
<keyword evidence="6 10" id="KW-1133">Transmembrane helix</keyword>
<keyword evidence="8 10" id="KW-0675">Receptor</keyword>
<comment type="caution">
    <text evidence="11">The sequence shown here is derived from an EMBL/GenBank/DDBJ whole genome shotgun (WGS) entry which is preliminary data.</text>
</comment>
<feature type="transmembrane region" description="Helical" evidence="10">
    <location>
        <begin position="35"/>
        <end position="58"/>
    </location>
</feature>
<proteinExistence type="inferred from homology"/>
<dbReference type="Proteomes" id="UP001168821">
    <property type="component" value="Unassembled WGS sequence"/>
</dbReference>
<feature type="transmembrane region" description="Helical" evidence="10">
    <location>
        <begin position="365"/>
        <end position="386"/>
    </location>
</feature>
<evidence type="ECO:0000256" key="10">
    <source>
        <dbReference type="RuleBase" id="RU351113"/>
    </source>
</evidence>
<evidence type="ECO:0000256" key="2">
    <source>
        <dbReference type="ARBA" id="ARBA00022475"/>
    </source>
</evidence>
<dbReference type="GO" id="GO:0007165">
    <property type="term" value="P:signal transduction"/>
    <property type="evidence" value="ECO:0007669"/>
    <property type="project" value="UniProtKB-KW"/>
</dbReference>
<comment type="subcellular location">
    <subcellularLocation>
        <location evidence="1 10">Cell membrane</location>
        <topology evidence="1 10">Multi-pass membrane protein</topology>
    </subcellularLocation>
</comment>
<evidence type="ECO:0000313" key="12">
    <source>
        <dbReference type="Proteomes" id="UP001168821"/>
    </source>
</evidence>
<gene>
    <name evidence="11" type="ORF">Zmor_016032</name>
</gene>
<dbReference type="GO" id="GO:0005886">
    <property type="term" value="C:plasma membrane"/>
    <property type="evidence" value="ECO:0007669"/>
    <property type="project" value="UniProtKB-SubCell"/>
</dbReference>
<keyword evidence="2" id="KW-1003">Cell membrane</keyword>